<accession>A0A2N1PKL8</accession>
<evidence type="ECO:0008006" key="3">
    <source>
        <dbReference type="Google" id="ProtNLM"/>
    </source>
</evidence>
<dbReference type="AlphaFoldDB" id="A0A2N1PKL8"/>
<dbReference type="PANTHER" id="PTHR19288:SF46">
    <property type="entry name" value="HALOACID DEHALOGENASE-LIKE HYDROLASE DOMAIN-CONTAINING PROTEIN 2"/>
    <property type="match status" value="1"/>
</dbReference>
<organism evidence="1 2">
    <name type="scientific">Candidatus Wallbacteria bacterium HGW-Wallbacteria-1</name>
    <dbReference type="NCBI Taxonomy" id="2013854"/>
    <lineage>
        <taxon>Bacteria</taxon>
        <taxon>Candidatus Walliibacteriota</taxon>
    </lineage>
</organism>
<evidence type="ECO:0000313" key="1">
    <source>
        <dbReference type="EMBL" id="PKK88871.1"/>
    </source>
</evidence>
<dbReference type="InterPro" id="IPR023214">
    <property type="entry name" value="HAD_sf"/>
</dbReference>
<dbReference type="InterPro" id="IPR006357">
    <property type="entry name" value="HAD-SF_hydro_IIA"/>
</dbReference>
<dbReference type="PANTHER" id="PTHR19288">
    <property type="entry name" value="4-NITROPHENYLPHOSPHATASE-RELATED"/>
    <property type="match status" value="1"/>
</dbReference>
<dbReference type="EMBL" id="PGXC01000032">
    <property type="protein sequence ID" value="PKK88871.1"/>
    <property type="molecule type" value="Genomic_DNA"/>
</dbReference>
<evidence type="ECO:0000313" key="2">
    <source>
        <dbReference type="Proteomes" id="UP000233256"/>
    </source>
</evidence>
<dbReference type="Pfam" id="PF13242">
    <property type="entry name" value="Hydrolase_like"/>
    <property type="match status" value="1"/>
</dbReference>
<dbReference type="Gene3D" id="3.40.50.1000">
    <property type="entry name" value="HAD superfamily/HAD-like"/>
    <property type="match status" value="2"/>
</dbReference>
<dbReference type="GO" id="GO:0005737">
    <property type="term" value="C:cytoplasm"/>
    <property type="evidence" value="ECO:0007669"/>
    <property type="project" value="TreeGrafter"/>
</dbReference>
<dbReference type="GO" id="GO:0016791">
    <property type="term" value="F:phosphatase activity"/>
    <property type="evidence" value="ECO:0007669"/>
    <property type="project" value="TreeGrafter"/>
</dbReference>
<dbReference type="InterPro" id="IPR036412">
    <property type="entry name" value="HAD-like_sf"/>
</dbReference>
<dbReference type="Proteomes" id="UP000233256">
    <property type="component" value="Unassembled WGS sequence"/>
</dbReference>
<sequence length="260" mass="28346">MVIKTLCLDLDGTLYIDNAPIPGALEALKSLSSQYEIAFVTNTTSLSVAAIAAQMTELGFDPGTDRIFNPSRVARDVLLSSGMASGLLLAEPSAREDYHWFREVPPSSPHCRTVLIGTEGYDLTFRDLEKPLEALLAGAQLCTLQKNRFYMKNGVIALDMGPITAALEYASGKTATLFGKPSARLFETVAAKKHCTPEQMVMVGDDIEFDVFGPEDIGITSVLVRTGKYRAEYEASLTRKAHHSISSIVELQSMLNHLRG</sequence>
<gene>
    <name evidence="1" type="ORF">CVV64_16940</name>
</gene>
<protein>
    <recommendedName>
        <fullName evidence="3">TIGR01458 family HAD-type hydrolase</fullName>
    </recommendedName>
</protein>
<reference evidence="1 2" key="1">
    <citation type="journal article" date="2017" name="ISME J.">
        <title>Potential for microbial H2 and metal transformations associated with novel bacteria and archaea in deep terrestrial subsurface sediments.</title>
        <authorList>
            <person name="Hernsdorf A.W."/>
            <person name="Amano Y."/>
            <person name="Miyakawa K."/>
            <person name="Ise K."/>
            <person name="Suzuki Y."/>
            <person name="Anantharaman K."/>
            <person name="Probst A."/>
            <person name="Burstein D."/>
            <person name="Thomas B.C."/>
            <person name="Banfield J.F."/>
        </authorList>
    </citation>
    <scope>NUCLEOTIDE SEQUENCE [LARGE SCALE GENOMIC DNA]</scope>
    <source>
        <strain evidence="1">HGW-Wallbacteria-1</strain>
    </source>
</reference>
<dbReference type="SUPFAM" id="SSF56784">
    <property type="entry name" value="HAD-like"/>
    <property type="match status" value="1"/>
</dbReference>
<proteinExistence type="predicted"/>
<name>A0A2N1PKL8_9BACT</name>
<dbReference type="Pfam" id="PF13344">
    <property type="entry name" value="Hydrolase_6"/>
    <property type="match status" value="1"/>
</dbReference>
<comment type="caution">
    <text evidence="1">The sequence shown here is derived from an EMBL/GenBank/DDBJ whole genome shotgun (WGS) entry which is preliminary data.</text>
</comment>